<dbReference type="RefSeq" id="WP_248957108.1">
    <property type="nucleotide sequence ID" value="NZ_JAKIKU010000027.1"/>
</dbReference>
<gene>
    <name evidence="1" type="ORF">L2737_21960</name>
</gene>
<organism evidence="1 2">
    <name type="scientific">Shewanella electrodiphila</name>
    <dbReference type="NCBI Taxonomy" id="934143"/>
    <lineage>
        <taxon>Bacteria</taxon>
        <taxon>Pseudomonadati</taxon>
        <taxon>Pseudomonadota</taxon>
        <taxon>Gammaproteobacteria</taxon>
        <taxon>Alteromonadales</taxon>
        <taxon>Shewanellaceae</taxon>
        <taxon>Shewanella</taxon>
    </lineage>
</organism>
<name>A0ABT0KWG9_9GAMM</name>
<accession>A0ABT0KWG9</accession>
<proteinExistence type="predicted"/>
<evidence type="ECO:0000313" key="1">
    <source>
        <dbReference type="EMBL" id="MCL1047969.1"/>
    </source>
</evidence>
<sequence length="76" mass="8947">MSKMQPELTYKQMFFLIEALDSRIKSYEGQLDSEETTDDDRSDIENDLISMRPTLEYMRNILTRYKDESIAKTTVG</sequence>
<evidence type="ECO:0000313" key="2">
    <source>
        <dbReference type="Proteomes" id="UP001202134"/>
    </source>
</evidence>
<comment type="caution">
    <text evidence="1">The sequence shown here is derived from an EMBL/GenBank/DDBJ whole genome shotgun (WGS) entry which is preliminary data.</text>
</comment>
<reference evidence="1 2" key="1">
    <citation type="submission" date="2022-01" db="EMBL/GenBank/DDBJ databases">
        <title>Whole genome-based taxonomy of the Shewanellaceae.</title>
        <authorList>
            <person name="Martin-Rodriguez A.J."/>
        </authorList>
    </citation>
    <scope>NUCLEOTIDE SEQUENCE [LARGE SCALE GENOMIC DNA]</scope>
    <source>
        <strain evidence="1 2">DSM 24955</strain>
    </source>
</reference>
<protein>
    <submittedName>
        <fullName evidence="1">Uncharacterized protein</fullName>
    </submittedName>
</protein>
<keyword evidence="2" id="KW-1185">Reference proteome</keyword>
<dbReference type="EMBL" id="JAKIKU010000027">
    <property type="protein sequence ID" value="MCL1047969.1"/>
    <property type="molecule type" value="Genomic_DNA"/>
</dbReference>
<dbReference type="Proteomes" id="UP001202134">
    <property type="component" value="Unassembled WGS sequence"/>
</dbReference>